<evidence type="ECO:0000256" key="5">
    <source>
        <dbReference type="ARBA" id="ARBA00022927"/>
    </source>
</evidence>
<keyword evidence="3" id="KW-0813">Transport</keyword>
<dbReference type="Proteomes" id="UP000664859">
    <property type="component" value="Unassembled WGS sequence"/>
</dbReference>
<evidence type="ECO:0000256" key="9">
    <source>
        <dbReference type="SAM" id="MobiDB-lite"/>
    </source>
</evidence>
<keyword evidence="11" id="KW-1185">Reference proteome</keyword>
<evidence type="ECO:0000256" key="4">
    <source>
        <dbReference type="ARBA" id="ARBA00022792"/>
    </source>
</evidence>
<evidence type="ECO:0000256" key="8">
    <source>
        <dbReference type="ARBA" id="ARBA00023136"/>
    </source>
</evidence>
<evidence type="ECO:0000313" key="11">
    <source>
        <dbReference type="Proteomes" id="UP000664859"/>
    </source>
</evidence>
<feature type="compositionally biased region" description="Low complexity" evidence="9">
    <location>
        <begin position="123"/>
        <end position="132"/>
    </location>
</feature>
<keyword evidence="8" id="KW-0472">Membrane</keyword>
<dbReference type="OrthoDB" id="10262892at2759"/>
<keyword evidence="4" id="KW-0999">Mitochondrion inner membrane</keyword>
<reference evidence="10" key="1">
    <citation type="submission" date="2021-02" db="EMBL/GenBank/DDBJ databases">
        <title>First Annotated Genome of the Yellow-green Alga Tribonema minus.</title>
        <authorList>
            <person name="Mahan K.M."/>
        </authorList>
    </citation>
    <scope>NUCLEOTIDE SEQUENCE</scope>
    <source>
        <strain evidence="10">UTEX B ZZ1240</strain>
    </source>
</reference>
<feature type="region of interest" description="Disordered" evidence="9">
    <location>
        <begin position="122"/>
        <end position="160"/>
    </location>
</feature>
<dbReference type="EMBL" id="JAFCMP010000390">
    <property type="protein sequence ID" value="KAG5180410.1"/>
    <property type="molecule type" value="Genomic_DNA"/>
</dbReference>
<gene>
    <name evidence="10" type="ORF">JKP88DRAFT_223150</name>
</gene>
<evidence type="ECO:0000256" key="2">
    <source>
        <dbReference type="ARBA" id="ARBA00008817"/>
    </source>
</evidence>
<dbReference type="Pfam" id="PF03656">
    <property type="entry name" value="Pam16"/>
    <property type="match status" value="1"/>
</dbReference>
<accession>A0A835YVS4</accession>
<evidence type="ECO:0000313" key="10">
    <source>
        <dbReference type="EMBL" id="KAG5180410.1"/>
    </source>
</evidence>
<comment type="similarity">
    <text evidence="2">Belongs to the TIM16/PAM16 family.</text>
</comment>
<dbReference type="PANTHER" id="PTHR12388">
    <property type="entry name" value="MITOCHONDRIA ASSOCIATED GRANULOCYTE MACROPHAGE CSF SIGNALING MOLECULE"/>
    <property type="match status" value="1"/>
</dbReference>
<dbReference type="FunFam" id="1.10.287.110:FF:000006">
    <property type="entry name" value="Import inner membrane translocase subunit TIM16"/>
    <property type="match status" value="1"/>
</dbReference>
<dbReference type="InterPro" id="IPR036869">
    <property type="entry name" value="J_dom_sf"/>
</dbReference>
<evidence type="ECO:0000256" key="6">
    <source>
        <dbReference type="ARBA" id="ARBA00023010"/>
    </source>
</evidence>
<proteinExistence type="inferred from homology"/>
<dbReference type="GO" id="GO:0005744">
    <property type="term" value="C:TIM23 mitochondrial import inner membrane translocase complex"/>
    <property type="evidence" value="ECO:0007669"/>
    <property type="project" value="InterPro"/>
</dbReference>
<name>A0A835YVS4_9STRA</name>
<dbReference type="InterPro" id="IPR005341">
    <property type="entry name" value="Tim16"/>
</dbReference>
<sequence length="160" mass="16783">MSGPLARVIAQLMVTGAGIVSRAFVAAYSQAVQNARTGTQQQVKSMTRTSKMSTAEALQVLNLSKAEMDPTRISQQFARYFESNDPNKGGSFYLQSKVFRARESLHETLELAAKREEQEKAEAAASAAAAKAAGGGAGAGAGASAQETRQEGKGGPRMKG</sequence>
<dbReference type="Gene3D" id="1.10.287.110">
    <property type="entry name" value="DnaJ domain"/>
    <property type="match status" value="1"/>
</dbReference>
<keyword evidence="5" id="KW-0653">Protein transport</keyword>
<organism evidence="10 11">
    <name type="scientific">Tribonema minus</name>
    <dbReference type="NCBI Taxonomy" id="303371"/>
    <lineage>
        <taxon>Eukaryota</taxon>
        <taxon>Sar</taxon>
        <taxon>Stramenopiles</taxon>
        <taxon>Ochrophyta</taxon>
        <taxon>PX clade</taxon>
        <taxon>Xanthophyceae</taxon>
        <taxon>Tribonematales</taxon>
        <taxon>Tribonemataceae</taxon>
        <taxon>Tribonema</taxon>
    </lineage>
</organism>
<evidence type="ECO:0000256" key="1">
    <source>
        <dbReference type="ARBA" id="ARBA00004637"/>
    </source>
</evidence>
<dbReference type="GO" id="GO:0030150">
    <property type="term" value="P:protein import into mitochondrial matrix"/>
    <property type="evidence" value="ECO:0007669"/>
    <property type="project" value="InterPro"/>
</dbReference>
<evidence type="ECO:0000256" key="3">
    <source>
        <dbReference type="ARBA" id="ARBA00022448"/>
    </source>
</evidence>
<dbReference type="AlphaFoldDB" id="A0A835YVS4"/>
<keyword evidence="6" id="KW-0811">Translocation</keyword>
<comment type="subcellular location">
    <subcellularLocation>
        <location evidence="1">Mitochondrion inner membrane</location>
        <topology evidence="1">Peripheral membrane protein</topology>
    </subcellularLocation>
</comment>
<evidence type="ECO:0000256" key="7">
    <source>
        <dbReference type="ARBA" id="ARBA00023128"/>
    </source>
</evidence>
<keyword evidence="7" id="KW-0496">Mitochondrion</keyword>
<dbReference type="PANTHER" id="PTHR12388:SF0">
    <property type="entry name" value="MITOCHONDRIAL IMPORT INNER MEMBRANE TRANSLOCASE SUBUNIT TIM16"/>
    <property type="match status" value="1"/>
</dbReference>
<comment type="caution">
    <text evidence="10">The sequence shown here is derived from an EMBL/GenBank/DDBJ whole genome shotgun (WGS) entry which is preliminary data.</text>
</comment>
<protein>
    <submittedName>
        <fullName evidence="10">Mitochondrial import inner membrane translocase subunit TIM16</fullName>
    </submittedName>
</protein>